<proteinExistence type="predicted"/>
<evidence type="ECO:0000256" key="3">
    <source>
        <dbReference type="ARBA" id="ARBA00022452"/>
    </source>
</evidence>
<keyword evidence="10" id="KW-0675">Receptor</keyword>
<dbReference type="InterPro" id="IPR012910">
    <property type="entry name" value="Plug_dom"/>
</dbReference>
<name>A0A1W2BVA7_9BACT</name>
<dbReference type="Gene3D" id="2.170.130.10">
    <property type="entry name" value="TonB-dependent receptor, plug domain"/>
    <property type="match status" value="1"/>
</dbReference>
<keyword evidence="6 8" id="KW-0472">Membrane</keyword>
<keyword evidence="4 8" id="KW-0812">Transmembrane</keyword>
<accession>A0A1W2BVA7</accession>
<keyword evidence="11" id="KW-1185">Reference proteome</keyword>
<dbReference type="Gene3D" id="2.40.170.20">
    <property type="entry name" value="TonB-dependent receptor, beta-barrel domain"/>
    <property type="match status" value="1"/>
</dbReference>
<reference evidence="10 11" key="1">
    <citation type="submission" date="2017-04" db="EMBL/GenBank/DDBJ databases">
        <authorList>
            <person name="Afonso C.L."/>
            <person name="Miller P.J."/>
            <person name="Scott M.A."/>
            <person name="Spackman E."/>
            <person name="Goraichik I."/>
            <person name="Dimitrov K.M."/>
            <person name="Suarez D.L."/>
            <person name="Swayne D.E."/>
        </authorList>
    </citation>
    <scope>NUCLEOTIDE SEQUENCE [LARGE SCALE GENOMIC DNA]</scope>
    <source>
        <strain evidence="10 11">DSM 3385</strain>
    </source>
</reference>
<feature type="domain" description="TonB-dependent receptor plug" evidence="9">
    <location>
        <begin position="81"/>
        <end position="183"/>
    </location>
</feature>
<dbReference type="Pfam" id="PF07715">
    <property type="entry name" value="Plug"/>
    <property type="match status" value="1"/>
</dbReference>
<keyword evidence="3" id="KW-1134">Transmembrane beta strand</keyword>
<gene>
    <name evidence="10" type="ORF">SAMN02746065_109172</name>
</gene>
<evidence type="ECO:0000313" key="11">
    <source>
        <dbReference type="Proteomes" id="UP000192418"/>
    </source>
</evidence>
<dbReference type="InterPro" id="IPR039426">
    <property type="entry name" value="TonB-dep_rcpt-like"/>
</dbReference>
<comment type="subcellular location">
    <subcellularLocation>
        <location evidence="1">Cell outer membrane</location>
        <topology evidence="1">Multi-pass membrane protein</topology>
    </subcellularLocation>
</comment>
<dbReference type="AlphaFoldDB" id="A0A1W2BVA7"/>
<dbReference type="Proteomes" id="UP000192418">
    <property type="component" value="Unassembled WGS sequence"/>
</dbReference>
<keyword evidence="2" id="KW-0813">Transport</keyword>
<keyword evidence="8" id="KW-1133">Transmembrane helix</keyword>
<evidence type="ECO:0000256" key="6">
    <source>
        <dbReference type="ARBA" id="ARBA00023136"/>
    </source>
</evidence>
<dbReference type="STRING" id="1121400.SAMN02746065_109172"/>
<sequence>MRKSITKAKTISNHKKWKQDNSSTTFPKSCFMVFCLLHLFIMFEIIFPLPTLMAADTMLLFVGEDLEVISLASRREEAAWKAPAIADVVTNERIQNTSNITIANLLAKSTGFYINEIEGGNIPFLRGIPDSTLFLYDTVPMGSSASKSGQNIDNETSLAAIKRIEIIRGAGSVLWGPDAFAGVINVVPFTGKDFQGVKTGISASSMDDACSTFLNFGADKGQWDSFLSISAKTVQEDDKTFNVIKFWNDGKTATAPNERFGEATPGNSEYYEIYSNLSFDNWLNFSARITNNNNAYSVYDWSGEYAWKEEQSKPTQTLKIEASKSTGIDSGIRFTGYYTNKDTNLNIIDKDFDQSEQSFYGELIYDHSMYKENGLLTAGASWRKTSFKDILIWQGFMPNYLNKENINLLPPYQTEDYENRLISVFGQYRQRFTNFEIWAGVRNDNHDEFENRISYSTGVAWDFTPNFILKSIYGTAYRTPFAKQVAEGRISHLERINSTNIQFAWKSGKEKEISFTLFRNKIKNQIFENRDAGVNLSTPNSQTIWGAELEWKLQLSKNFLISGNVTTLNNNGPQETSEYMRYDLENGQEELKILKYDYDTGAETMANVSLQWNMTENILFIPELRYIAETQLYYLYEADPTDPRATTTFIKVTYPDVWLMDIHLKITDIFPFGINFFVENIWDKTYETPGLYTTNSGKSFNAGMLIEMNW</sequence>
<evidence type="ECO:0000256" key="2">
    <source>
        <dbReference type="ARBA" id="ARBA00022448"/>
    </source>
</evidence>
<evidence type="ECO:0000256" key="4">
    <source>
        <dbReference type="ARBA" id="ARBA00022692"/>
    </source>
</evidence>
<dbReference type="PANTHER" id="PTHR30069">
    <property type="entry name" value="TONB-DEPENDENT OUTER MEMBRANE RECEPTOR"/>
    <property type="match status" value="1"/>
</dbReference>
<dbReference type="OrthoDB" id="9800913at2"/>
<evidence type="ECO:0000259" key="9">
    <source>
        <dbReference type="Pfam" id="PF07715"/>
    </source>
</evidence>
<keyword evidence="5" id="KW-0732">Signal</keyword>
<dbReference type="InterPro" id="IPR037066">
    <property type="entry name" value="Plug_dom_sf"/>
</dbReference>
<dbReference type="RefSeq" id="WP_084069102.1">
    <property type="nucleotide sequence ID" value="NZ_FWXY01000009.1"/>
</dbReference>
<dbReference type="GO" id="GO:0044718">
    <property type="term" value="P:siderophore transmembrane transport"/>
    <property type="evidence" value="ECO:0007669"/>
    <property type="project" value="TreeGrafter"/>
</dbReference>
<feature type="transmembrane region" description="Helical" evidence="8">
    <location>
        <begin position="30"/>
        <end position="49"/>
    </location>
</feature>
<organism evidence="10 11">
    <name type="scientific">Desulfocicer vacuolatum DSM 3385</name>
    <dbReference type="NCBI Taxonomy" id="1121400"/>
    <lineage>
        <taxon>Bacteria</taxon>
        <taxon>Pseudomonadati</taxon>
        <taxon>Thermodesulfobacteriota</taxon>
        <taxon>Desulfobacteria</taxon>
        <taxon>Desulfobacterales</taxon>
        <taxon>Desulfobacteraceae</taxon>
        <taxon>Desulfocicer</taxon>
    </lineage>
</organism>
<keyword evidence="7" id="KW-0998">Cell outer membrane</keyword>
<dbReference type="InterPro" id="IPR036942">
    <property type="entry name" value="Beta-barrel_TonB_sf"/>
</dbReference>
<evidence type="ECO:0000313" key="10">
    <source>
        <dbReference type="EMBL" id="SMC76910.1"/>
    </source>
</evidence>
<protein>
    <submittedName>
        <fullName evidence="10">Outer membrane cobalamin receptor protein</fullName>
    </submittedName>
</protein>
<evidence type="ECO:0000256" key="5">
    <source>
        <dbReference type="ARBA" id="ARBA00022729"/>
    </source>
</evidence>
<dbReference type="SUPFAM" id="SSF56935">
    <property type="entry name" value="Porins"/>
    <property type="match status" value="1"/>
</dbReference>
<dbReference type="GO" id="GO:0015344">
    <property type="term" value="F:siderophore uptake transmembrane transporter activity"/>
    <property type="evidence" value="ECO:0007669"/>
    <property type="project" value="TreeGrafter"/>
</dbReference>
<dbReference type="GO" id="GO:0009279">
    <property type="term" value="C:cell outer membrane"/>
    <property type="evidence" value="ECO:0007669"/>
    <property type="project" value="UniProtKB-SubCell"/>
</dbReference>
<evidence type="ECO:0000256" key="8">
    <source>
        <dbReference type="SAM" id="Phobius"/>
    </source>
</evidence>
<evidence type="ECO:0000256" key="1">
    <source>
        <dbReference type="ARBA" id="ARBA00004571"/>
    </source>
</evidence>
<dbReference type="PANTHER" id="PTHR30069:SF29">
    <property type="entry name" value="HEMOGLOBIN AND HEMOGLOBIN-HAPTOGLOBIN-BINDING PROTEIN 1-RELATED"/>
    <property type="match status" value="1"/>
</dbReference>
<evidence type="ECO:0000256" key="7">
    <source>
        <dbReference type="ARBA" id="ARBA00023237"/>
    </source>
</evidence>
<dbReference type="EMBL" id="FWXY01000009">
    <property type="protein sequence ID" value="SMC76910.1"/>
    <property type="molecule type" value="Genomic_DNA"/>
</dbReference>